<name>A0A154W8F9_9PROT</name>
<dbReference type="GO" id="GO:0019563">
    <property type="term" value="P:glycerol catabolic process"/>
    <property type="evidence" value="ECO:0007669"/>
    <property type="project" value="TreeGrafter"/>
</dbReference>
<dbReference type="InterPro" id="IPR035990">
    <property type="entry name" value="TIM_sf"/>
</dbReference>
<dbReference type="EMBL" id="LPXN01000094">
    <property type="protein sequence ID" value="KZD09819.1"/>
    <property type="molecule type" value="Genomic_DNA"/>
</dbReference>
<dbReference type="GO" id="GO:0004807">
    <property type="term" value="F:triose-phosphate isomerase activity"/>
    <property type="evidence" value="ECO:0007669"/>
    <property type="project" value="UniProtKB-UniRule"/>
</dbReference>
<keyword evidence="12" id="KW-1185">Reference proteome</keyword>
<dbReference type="HAMAP" id="MF_00147_B">
    <property type="entry name" value="TIM_B"/>
    <property type="match status" value="1"/>
</dbReference>
<accession>A0A154W8F9</accession>
<feature type="binding site" evidence="9">
    <location>
        <position position="175"/>
    </location>
    <ligand>
        <name>substrate</name>
    </ligand>
</feature>
<evidence type="ECO:0000256" key="10">
    <source>
        <dbReference type="RuleBase" id="RU363013"/>
    </source>
</evidence>
<comment type="subunit">
    <text evidence="9 10">Homodimer.</text>
</comment>
<evidence type="ECO:0000256" key="7">
    <source>
        <dbReference type="ARBA" id="ARBA00023152"/>
    </source>
</evidence>
<dbReference type="EC" id="5.3.1.1" evidence="9 10"/>
<feature type="active site" description="Electrophile" evidence="9">
    <location>
        <position position="99"/>
    </location>
</feature>
<dbReference type="STRING" id="580166.AUP43_01170"/>
<evidence type="ECO:0000256" key="4">
    <source>
        <dbReference type="ARBA" id="ARBA00007422"/>
    </source>
</evidence>
<comment type="subcellular location">
    <subcellularLocation>
        <location evidence="9 10">Cytoplasm</location>
    </subcellularLocation>
</comment>
<dbReference type="GO" id="GO:0046166">
    <property type="term" value="P:glyceraldehyde-3-phosphate biosynthetic process"/>
    <property type="evidence" value="ECO:0007669"/>
    <property type="project" value="TreeGrafter"/>
</dbReference>
<dbReference type="UniPathway" id="UPA00138"/>
<evidence type="ECO:0000256" key="2">
    <source>
        <dbReference type="ARBA" id="ARBA00004680"/>
    </source>
</evidence>
<feature type="binding site" evidence="9">
    <location>
        <begin position="234"/>
        <end position="235"/>
    </location>
    <ligand>
        <name>substrate</name>
    </ligand>
</feature>
<dbReference type="PROSITE" id="PS00171">
    <property type="entry name" value="TIM_1"/>
    <property type="match status" value="1"/>
</dbReference>
<comment type="catalytic activity">
    <reaction evidence="9 10">
        <text>D-glyceraldehyde 3-phosphate = dihydroxyacetone phosphate</text>
        <dbReference type="Rhea" id="RHEA:18585"/>
        <dbReference type="ChEBI" id="CHEBI:57642"/>
        <dbReference type="ChEBI" id="CHEBI:59776"/>
        <dbReference type="EC" id="5.3.1.1"/>
    </reaction>
</comment>
<dbReference type="PROSITE" id="PS51440">
    <property type="entry name" value="TIM_2"/>
    <property type="match status" value="1"/>
</dbReference>
<dbReference type="RefSeq" id="WP_067554230.1">
    <property type="nucleotide sequence ID" value="NZ_LPXN01000094.1"/>
</dbReference>
<feature type="binding site" evidence="9">
    <location>
        <position position="213"/>
    </location>
    <ligand>
        <name>substrate</name>
    </ligand>
</feature>
<dbReference type="UniPathway" id="UPA00109">
    <property type="reaction ID" value="UER00189"/>
</dbReference>
<keyword evidence="5 9" id="KW-0312">Gluconeogenesis</keyword>
<comment type="pathway">
    <text evidence="9 10">Carbohydrate biosynthesis; gluconeogenesis.</text>
</comment>
<comment type="similarity">
    <text evidence="4 9 10">Belongs to the triosephosphate isomerase family.</text>
</comment>
<dbReference type="InterPro" id="IPR000652">
    <property type="entry name" value="Triosephosphate_isomerase"/>
</dbReference>
<dbReference type="GO" id="GO:0006094">
    <property type="term" value="P:gluconeogenesis"/>
    <property type="evidence" value="ECO:0007669"/>
    <property type="project" value="UniProtKB-UniRule"/>
</dbReference>
<dbReference type="FunFam" id="3.20.20.70:FF:000016">
    <property type="entry name" value="Triosephosphate isomerase"/>
    <property type="match status" value="1"/>
</dbReference>
<sequence>MAPRPLIAGNWKMHMTLVEGAKLVDALGMALAEATPKPACDIAVCPPFTLLAPLSEACQKYGFGLGGQDCHAEAKGAFTGDVAAGMLADIGCTHVIVGHSERRSLHEESNADVKAKAAAALAARLTAILCVGETESERDSGKAEEIVVAQLLASLPDGATAANMVVAYEPVWAIGTGRTPTVAQVAAMHKAIRAALDGKVGDPAGMRILYGGSVKPGNAKELLSVENVDGALVGGASLVSADFWAICSTCA</sequence>
<dbReference type="AlphaFoldDB" id="A0A154W8F9"/>
<keyword evidence="7 9" id="KW-0324">Glycolysis</keyword>
<evidence type="ECO:0000313" key="11">
    <source>
        <dbReference type="EMBL" id="KZD09819.1"/>
    </source>
</evidence>
<dbReference type="InterPro" id="IPR020861">
    <property type="entry name" value="Triosephosphate_isomerase_AS"/>
</dbReference>
<comment type="catalytic activity">
    <reaction evidence="1">
        <text>L-erythrulose 1-phosphate = D-erythrulose 4-phosphate</text>
        <dbReference type="Rhea" id="RHEA:49588"/>
        <dbReference type="ChEBI" id="CHEBI:58002"/>
        <dbReference type="ChEBI" id="CHEBI:90796"/>
        <dbReference type="EC" id="5.3.1.33"/>
    </reaction>
</comment>
<dbReference type="CDD" id="cd00311">
    <property type="entry name" value="TIM"/>
    <property type="match status" value="1"/>
</dbReference>
<dbReference type="PANTHER" id="PTHR21139:SF42">
    <property type="entry name" value="TRIOSEPHOSPHATE ISOMERASE"/>
    <property type="match status" value="1"/>
</dbReference>
<comment type="caution">
    <text evidence="11">The sequence shown here is derived from an EMBL/GenBank/DDBJ whole genome shotgun (WGS) entry which is preliminary data.</text>
</comment>
<keyword evidence="8 9" id="KW-0413">Isomerase</keyword>
<comment type="function">
    <text evidence="9">Involved in the gluconeogenesis. Catalyzes stereospecifically the conversion of dihydroxyacetone phosphate (DHAP) to D-glyceraldehyde-3-phosphate (G3P).</text>
</comment>
<dbReference type="Gene3D" id="3.20.20.70">
    <property type="entry name" value="Aldolase class I"/>
    <property type="match status" value="1"/>
</dbReference>
<dbReference type="GO" id="GO:0006096">
    <property type="term" value="P:glycolytic process"/>
    <property type="evidence" value="ECO:0007669"/>
    <property type="project" value="UniProtKB-UniRule"/>
</dbReference>
<protein>
    <recommendedName>
        <fullName evidence="9 10">Triosephosphate isomerase</fullName>
        <shortName evidence="9">TIM</shortName>
        <shortName evidence="9">TPI</shortName>
        <ecNumber evidence="9 10">5.3.1.1</ecNumber>
    </recommendedName>
    <alternativeName>
        <fullName evidence="9">Triose-phosphate isomerase</fullName>
    </alternativeName>
</protein>
<evidence type="ECO:0000256" key="9">
    <source>
        <dbReference type="HAMAP-Rule" id="MF_00147"/>
    </source>
</evidence>
<dbReference type="InterPro" id="IPR013785">
    <property type="entry name" value="Aldolase_TIM"/>
</dbReference>
<evidence type="ECO:0000256" key="1">
    <source>
        <dbReference type="ARBA" id="ARBA00000148"/>
    </source>
</evidence>
<proteinExistence type="inferred from homology"/>
<evidence type="ECO:0000256" key="3">
    <source>
        <dbReference type="ARBA" id="ARBA00004939"/>
    </source>
</evidence>
<dbReference type="Proteomes" id="UP000076400">
    <property type="component" value="Unassembled WGS sequence"/>
</dbReference>
<dbReference type="Pfam" id="PF00121">
    <property type="entry name" value="TIM"/>
    <property type="match status" value="1"/>
</dbReference>
<feature type="active site" description="Proton acceptor" evidence="9">
    <location>
        <position position="169"/>
    </location>
</feature>
<dbReference type="OrthoDB" id="9809429at2"/>
<reference evidence="11 12" key="1">
    <citation type="submission" date="2015-12" db="EMBL/GenBank/DDBJ databases">
        <title>Genome sequence of Oceanibaculum pacificum MCCC 1A02656.</title>
        <authorList>
            <person name="Lu L."/>
            <person name="Lai Q."/>
            <person name="Shao Z."/>
            <person name="Qian P."/>
        </authorList>
    </citation>
    <scope>NUCLEOTIDE SEQUENCE [LARGE SCALE GENOMIC DNA]</scope>
    <source>
        <strain evidence="11 12">MCCC 1A02656</strain>
    </source>
</reference>
<comment type="pathway">
    <text evidence="3">Carbohydrate metabolism; erythritol degradation.</text>
</comment>
<dbReference type="SUPFAM" id="SSF51351">
    <property type="entry name" value="Triosephosphate isomerase (TIM)"/>
    <property type="match status" value="1"/>
</dbReference>
<dbReference type="PANTHER" id="PTHR21139">
    <property type="entry name" value="TRIOSEPHOSPHATE ISOMERASE"/>
    <property type="match status" value="1"/>
</dbReference>
<comment type="pathway">
    <text evidence="2 9 10">Carbohydrate degradation; glycolysis; D-glyceraldehyde 3-phosphate from glycerone phosphate: step 1/1.</text>
</comment>
<dbReference type="GO" id="GO:0005829">
    <property type="term" value="C:cytosol"/>
    <property type="evidence" value="ECO:0007669"/>
    <property type="project" value="TreeGrafter"/>
</dbReference>
<evidence type="ECO:0000256" key="6">
    <source>
        <dbReference type="ARBA" id="ARBA00022490"/>
    </source>
</evidence>
<keyword evidence="6 9" id="KW-0963">Cytoplasm</keyword>
<evidence type="ECO:0000256" key="8">
    <source>
        <dbReference type="ARBA" id="ARBA00023235"/>
    </source>
</evidence>
<dbReference type="UniPathway" id="UPA01066"/>
<evidence type="ECO:0000313" key="12">
    <source>
        <dbReference type="Proteomes" id="UP000076400"/>
    </source>
</evidence>
<organism evidence="11 12">
    <name type="scientific">Oceanibaculum pacificum</name>
    <dbReference type="NCBI Taxonomy" id="580166"/>
    <lineage>
        <taxon>Bacteria</taxon>
        <taxon>Pseudomonadati</taxon>
        <taxon>Pseudomonadota</taxon>
        <taxon>Alphaproteobacteria</taxon>
        <taxon>Rhodospirillales</taxon>
        <taxon>Oceanibaculaceae</taxon>
        <taxon>Oceanibaculum</taxon>
    </lineage>
</organism>
<evidence type="ECO:0000256" key="5">
    <source>
        <dbReference type="ARBA" id="ARBA00022432"/>
    </source>
</evidence>
<feature type="binding site" evidence="9">
    <location>
        <begin position="10"/>
        <end position="12"/>
    </location>
    <ligand>
        <name>substrate</name>
    </ligand>
</feature>
<dbReference type="InterPro" id="IPR022896">
    <property type="entry name" value="TrioseP_Isoase_bac/euk"/>
</dbReference>
<gene>
    <name evidence="9" type="primary">tpiA</name>
    <name evidence="11" type="ORF">AUP43_01170</name>
</gene>
<dbReference type="NCBIfam" id="TIGR00419">
    <property type="entry name" value="tim"/>
    <property type="match status" value="1"/>
</dbReference>